<dbReference type="EMBL" id="CM004478">
    <property type="protein sequence ID" value="OCT72118.1"/>
    <property type="molecule type" value="Genomic_DNA"/>
</dbReference>
<feature type="region of interest" description="Disordered" evidence="1">
    <location>
        <begin position="80"/>
        <end position="117"/>
    </location>
</feature>
<keyword evidence="2" id="KW-1133">Transmembrane helix</keyword>
<gene>
    <name evidence="3" type="ORF">XELAEV_18035084mg</name>
</gene>
<reference evidence="4" key="1">
    <citation type="journal article" date="2016" name="Nature">
        <title>Genome evolution in the allotetraploid frog Xenopus laevis.</title>
        <authorList>
            <person name="Session A.M."/>
            <person name="Uno Y."/>
            <person name="Kwon T."/>
            <person name="Chapman J.A."/>
            <person name="Toyoda A."/>
            <person name="Takahashi S."/>
            <person name="Fukui A."/>
            <person name="Hikosaka A."/>
            <person name="Suzuki A."/>
            <person name="Kondo M."/>
            <person name="van Heeringen S.J."/>
            <person name="Quigley I."/>
            <person name="Heinz S."/>
            <person name="Ogino H."/>
            <person name="Ochi H."/>
            <person name="Hellsten U."/>
            <person name="Lyons J.B."/>
            <person name="Simakov O."/>
            <person name="Putnam N."/>
            <person name="Stites J."/>
            <person name="Kuroki Y."/>
            <person name="Tanaka T."/>
            <person name="Michiue T."/>
            <person name="Watanabe M."/>
            <person name="Bogdanovic O."/>
            <person name="Lister R."/>
            <person name="Georgiou G."/>
            <person name="Paranjpe S.S."/>
            <person name="van Kruijsbergen I."/>
            <person name="Shu S."/>
            <person name="Carlson J."/>
            <person name="Kinoshita T."/>
            <person name="Ohta Y."/>
            <person name="Mawaribuchi S."/>
            <person name="Jenkins J."/>
            <person name="Grimwood J."/>
            <person name="Schmutz J."/>
            <person name="Mitros T."/>
            <person name="Mozaffari S.V."/>
            <person name="Suzuki Y."/>
            <person name="Haramoto Y."/>
            <person name="Yamamoto T.S."/>
            <person name="Takagi C."/>
            <person name="Heald R."/>
            <person name="Miller K."/>
            <person name="Haudenschild C."/>
            <person name="Kitzman J."/>
            <person name="Nakayama T."/>
            <person name="Izutsu Y."/>
            <person name="Robert J."/>
            <person name="Fortriede J."/>
            <person name="Burns K."/>
            <person name="Lotay V."/>
            <person name="Karimi K."/>
            <person name="Yasuoka Y."/>
            <person name="Dichmann D.S."/>
            <person name="Flajnik M.F."/>
            <person name="Houston D.W."/>
            <person name="Shendure J."/>
            <person name="DuPasquier L."/>
            <person name="Vize P.D."/>
            <person name="Zorn A.M."/>
            <person name="Ito M."/>
            <person name="Marcotte E.M."/>
            <person name="Wallingford J.B."/>
            <person name="Ito Y."/>
            <person name="Asashima M."/>
            <person name="Ueno N."/>
            <person name="Matsuda Y."/>
            <person name="Veenstra G.J."/>
            <person name="Fujiyama A."/>
            <person name="Harland R.M."/>
            <person name="Taira M."/>
            <person name="Rokhsar D.S."/>
        </authorList>
    </citation>
    <scope>NUCLEOTIDE SEQUENCE [LARGE SCALE GENOMIC DNA]</scope>
    <source>
        <strain evidence="4">J</strain>
    </source>
</reference>
<feature type="transmembrane region" description="Helical" evidence="2">
    <location>
        <begin position="24"/>
        <end position="45"/>
    </location>
</feature>
<accession>A0A974CFB1</accession>
<protein>
    <submittedName>
        <fullName evidence="3">Uncharacterized protein</fullName>
    </submittedName>
</protein>
<evidence type="ECO:0000256" key="2">
    <source>
        <dbReference type="SAM" id="Phobius"/>
    </source>
</evidence>
<name>A0A974CFB1_XENLA</name>
<organism evidence="3 4">
    <name type="scientific">Xenopus laevis</name>
    <name type="common">African clawed frog</name>
    <dbReference type="NCBI Taxonomy" id="8355"/>
    <lineage>
        <taxon>Eukaryota</taxon>
        <taxon>Metazoa</taxon>
        <taxon>Chordata</taxon>
        <taxon>Craniata</taxon>
        <taxon>Vertebrata</taxon>
        <taxon>Euteleostomi</taxon>
        <taxon>Amphibia</taxon>
        <taxon>Batrachia</taxon>
        <taxon>Anura</taxon>
        <taxon>Pipoidea</taxon>
        <taxon>Pipidae</taxon>
        <taxon>Xenopodinae</taxon>
        <taxon>Xenopus</taxon>
        <taxon>Xenopus</taxon>
    </lineage>
</organism>
<sequence>MLLHLILMLPIVKAESNFEDKTNNLHVVLLSLFFILLCLAFIIAWRKLIRMEGGQEYHPHKLWGRTQDMIQEVISHFGRDAEGSIAEHEDQDEEEEDTERGNEDRHITALPASALLL</sequence>
<evidence type="ECO:0000313" key="3">
    <source>
        <dbReference type="EMBL" id="OCT72118.1"/>
    </source>
</evidence>
<proteinExistence type="predicted"/>
<keyword evidence="2" id="KW-0812">Transmembrane</keyword>
<dbReference type="Proteomes" id="UP000694892">
    <property type="component" value="Chromosome 7L"/>
</dbReference>
<evidence type="ECO:0000313" key="4">
    <source>
        <dbReference type="Proteomes" id="UP000694892"/>
    </source>
</evidence>
<feature type="compositionally biased region" description="Acidic residues" evidence="1">
    <location>
        <begin position="89"/>
        <end position="98"/>
    </location>
</feature>
<dbReference type="AlphaFoldDB" id="A0A974CFB1"/>
<keyword evidence="2" id="KW-0472">Membrane</keyword>
<evidence type="ECO:0000256" key="1">
    <source>
        <dbReference type="SAM" id="MobiDB-lite"/>
    </source>
</evidence>